<feature type="compositionally biased region" description="Polar residues" evidence="4">
    <location>
        <begin position="614"/>
        <end position="624"/>
    </location>
</feature>
<dbReference type="Pfam" id="PF08605">
    <property type="entry name" value="Rad9_Rad53_bind"/>
    <property type="match status" value="1"/>
</dbReference>
<dbReference type="OrthoDB" id="129353at2759"/>
<feature type="region of interest" description="Disordered" evidence="4">
    <location>
        <begin position="1"/>
        <end position="120"/>
    </location>
</feature>
<dbReference type="GO" id="GO:0045944">
    <property type="term" value="P:positive regulation of transcription by RNA polymerase II"/>
    <property type="evidence" value="ECO:0007669"/>
    <property type="project" value="TreeGrafter"/>
</dbReference>
<protein>
    <recommendedName>
        <fullName evidence="5">BRCT domain-containing protein</fullName>
    </recommendedName>
</protein>
<evidence type="ECO:0000256" key="2">
    <source>
        <dbReference type="ARBA" id="ARBA00022763"/>
    </source>
</evidence>
<evidence type="ECO:0000259" key="5">
    <source>
        <dbReference type="PROSITE" id="PS50172"/>
    </source>
</evidence>
<feature type="compositionally biased region" description="Basic and acidic residues" evidence="4">
    <location>
        <begin position="648"/>
        <end position="657"/>
    </location>
</feature>
<dbReference type="PROSITE" id="PS50172">
    <property type="entry name" value="BRCT"/>
    <property type="match status" value="1"/>
</dbReference>
<dbReference type="CDD" id="cd17745">
    <property type="entry name" value="BRCT_p53bp1_rpt1"/>
    <property type="match status" value="1"/>
</dbReference>
<dbReference type="Proteomes" id="UP001147747">
    <property type="component" value="Unassembled WGS sequence"/>
</dbReference>
<keyword evidence="7" id="KW-1185">Reference proteome</keyword>
<feature type="compositionally biased region" description="Polar residues" evidence="4">
    <location>
        <begin position="217"/>
        <end position="238"/>
    </location>
</feature>
<dbReference type="PANTHER" id="PTHR15321:SF3">
    <property type="entry name" value="TP53-BINDING PROTEIN 1"/>
    <property type="match status" value="1"/>
</dbReference>
<dbReference type="EMBL" id="JAPZBU010000011">
    <property type="protein sequence ID" value="KAJ5379014.1"/>
    <property type="molecule type" value="Genomic_DNA"/>
</dbReference>
<feature type="region of interest" description="Disordered" evidence="4">
    <location>
        <begin position="746"/>
        <end position="916"/>
    </location>
</feature>
<dbReference type="Gene3D" id="3.40.50.10190">
    <property type="entry name" value="BRCT domain"/>
    <property type="match status" value="1"/>
</dbReference>
<feature type="compositionally biased region" description="Polar residues" evidence="4">
    <location>
        <begin position="678"/>
        <end position="694"/>
    </location>
</feature>
<dbReference type="InterPro" id="IPR047249">
    <property type="entry name" value="BRCT_p53bp1-like_rpt1"/>
</dbReference>
<evidence type="ECO:0000313" key="7">
    <source>
        <dbReference type="Proteomes" id="UP001147747"/>
    </source>
</evidence>
<dbReference type="InterPro" id="IPR036420">
    <property type="entry name" value="BRCT_dom_sf"/>
</dbReference>
<accession>A0A9W9VFL4</accession>
<reference evidence="6" key="1">
    <citation type="submission" date="2022-12" db="EMBL/GenBank/DDBJ databases">
        <authorList>
            <person name="Petersen C."/>
        </authorList>
    </citation>
    <scope>NUCLEOTIDE SEQUENCE</scope>
    <source>
        <strain evidence="6">IBT 29677</strain>
    </source>
</reference>
<dbReference type="GO" id="GO:0000077">
    <property type="term" value="P:DNA damage checkpoint signaling"/>
    <property type="evidence" value="ECO:0007669"/>
    <property type="project" value="TreeGrafter"/>
</dbReference>
<dbReference type="InterPro" id="IPR001357">
    <property type="entry name" value="BRCT_dom"/>
</dbReference>
<comment type="caution">
    <text evidence="6">The sequence shown here is derived from an EMBL/GenBank/DDBJ whole genome shotgun (WGS) entry which is preliminary data.</text>
</comment>
<feature type="compositionally biased region" description="Polar residues" evidence="4">
    <location>
        <begin position="483"/>
        <end position="512"/>
    </location>
</feature>
<feature type="domain" description="BRCT" evidence="5">
    <location>
        <begin position="1108"/>
        <end position="1237"/>
    </location>
</feature>
<comment type="subcellular location">
    <subcellularLocation>
        <location evidence="1">Nucleus</location>
    </subcellularLocation>
</comment>
<dbReference type="RefSeq" id="XP_056482800.1">
    <property type="nucleotide sequence ID" value="XM_056636770.1"/>
</dbReference>
<evidence type="ECO:0000313" key="6">
    <source>
        <dbReference type="EMBL" id="KAJ5379014.1"/>
    </source>
</evidence>
<feature type="compositionally biased region" description="Polar residues" evidence="4">
    <location>
        <begin position="784"/>
        <end position="804"/>
    </location>
</feature>
<feature type="compositionally biased region" description="Acidic residues" evidence="4">
    <location>
        <begin position="658"/>
        <end position="668"/>
    </location>
</feature>
<feature type="compositionally biased region" description="Polar residues" evidence="4">
    <location>
        <begin position="417"/>
        <end position="427"/>
    </location>
</feature>
<feature type="region of interest" description="Disordered" evidence="4">
    <location>
        <begin position="217"/>
        <end position="242"/>
    </location>
</feature>
<feature type="compositionally biased region" description="Polar residues" evidence="4">
    <location>
        <begin position="887"/>
        <end position="904"/>
    </location>
</feature>
<dbReference type="GeneID" id="81375750"/>
<feature type="compositionally biased region" description="Acidic residues" evidence="4">
    <location>
        <begin position="403"/>
        <end position="413"/>
    </location>
</feature>
<feature type="compositionally biased region" description="Basic and acidic residues" evidence="4">
    <location>
        <begin position="11"/>
        <end position="23"/>
    </location>
</feature>
<dbReference type="GO" id="GO:0042393">
    <property type="term" value="F:histone binding"/>
    <property type="evidence" value="ECO:0007669"/>
    <property type="project" value="TreeGrafter"/>
</dbReference>
<feature type="region of interest" description="Disordered" evidence="4">
    <location>
        <begin position="1078"/>
        <end position="1101"/>
    </location>
</feature>
<feature type="region of interest" description="Disordered" evidence="4">
    <location>
        <begin position="176"/>
        <end position="201"/>
    </location>
</feature>
<feature type="compositionally biased region" description="Polar residues" evidence="4">
    <location>
        <begin position="1081"/>
        <end position="1101"/>
    </location>
</feature>
<dbReference type="GO" id="GO:0005634">
    <property type="term" value="C:nucleus"/>
    <property type="evidence" value="ECO:0007669"/>
    <property type="project" value="UniProtKB-SubCell"/>
</dbReference>
<feature type="compositionally biased region" description="Polar residues" evidence="4">
    <location>
        <begin position="634"/>
        <end position="647"/>
    </location>
</feature>
<dbReference type="SUPFAM" id="SSF52113">
    <property type="entry name" value="BRCT domain"/>
    <property type="match status" value="1"/>
</dbReference>
<feature type="compositionally biased region" description="Polar residues" evidence="4">
    <location>
        <begin position="553"/>
        <end position="568"/>
    </location>
</feature>
<evidence type="ECO:0000256" key="1">
    <source>
        <dbReference type="ARBA" id="ARBA00004123"/>
    </source>
</evidence>
<dbReference type="SMART" id="SM00292">
    <property type="entry name" value="BRCT"/>
    <property type="match status" value="1"/>
</dbReference>
<keyword evidence="3" id="KW-0539">Nucleus</keyword>
<proteinExistence type="predicted"/>
<feature type="compositionally biased region" description="Polar residues" evidence="4">
    <location>
        <begin position="94"/>
        <end position="107"/>
    </location>
</feature>
<sequence length="1399" mass="153105">METQDSIDIAKLQRDALGLEHEPSQPFSSGLAGMDRTSPNNSSHLVHSDIPSHGDAPPTDPELSASRSSNTPKSPLKHQFSLPATIKHAKASMSPHTSAATSQNTQPVGGPQLEKNGLCRGRPRGYPSCLTIRNGESVYGDFLQNGADNATLMTLHEGDSGHLDILAEFNTLRHERNQSPTNDDESVYGQSPSSPIADHSLQPEFFPESQRFLTTTPATGIKNKNQTPGTSQTPSASRNPLLADLGSSGGLLMGLSQAFKNTQAPSSPLVHGLQSELASDRPSPNVPIQQRIHNPISSPLVNFRGNFARESSEPNLNYISLKESQHNRDKSLGRGDHIDQDFYKEPSFVEASRRKREIDEETAVQFAALNTPSRPRSDAGASSPATSIHIHEDDAIGMHGAGSEEETEQEEDAGPQVPQSQEPPSTSMEEDKENYIAPHEPAVATSNAHDRLSQALGIEGSQSAADHADDTVHQDLSGDVNDSDNQLVARSSQIMVKDSQQTPQGSPRQENAPSGLPPVPEDMEIDTEIHVARTSPAGQGLESPSLDSRPGTRHSQIPGRNSQQQSPRSSHHNEVEGTEHQQTNGDQPESSHDQSQPISHGALLRRTESYPGEKSSSLPSQIKETPTHLRPSVSDISQMTKVPNTSPDRQESNRWDGECNENNEDDDLPPMFPVGSSARFSQQRPSQIRAQSSPIKCKPSILSSPSGRQRRRLMDIASDTSPQVHGKDKVVEIDMSFFTNDPDFNALIQGSPTRPRKRRRGNLGRSFDTSEITLPATPAAELPQTITPIQEISSPVKTQSSAETQIPAATARRQPGPSRRVDANVWEIESSPQQIIPRRSKSRRMEMFSSRHRPQLQKNPQPRSEPSAEPPAQGLLQPSEAKRVKQSEGQSESQPKSQSASQLENKPRPKPYVVIRKPISAPSSELTELDIDSEYLLSSDPRQASAPLSPKPAAYSVKLEDSLPIEVNMNAVKRLELRIGDAVKVEMPGIPRVTHIVRGLEDKLTKEELTEAAGRGEYPITDIFGYSTVVLGPKNRESLPAGYLNKNTNVIRVPIARIYLDKTLWHRLKDRDYTYQHETAPPQQSLPQTPVKSSLPASPSARFSRNTQGVGLFSNMAFAASYKDDEASKNNILRLIQENGGSILRSGFTELFESSSVQRTSTSPTKGHHKEGSTFLSGLNLTDPAQNIGFTCLIANTHSRREKFMQALALNIPCLSGRWVEDCVTQGCILDWGIYLLPAGESMYLDGATKSRMLIPTPPSKARLTQTISARPKLLDGKSVLIVMGRGKTEEKREAYVFLTFALGASRVERVPDVEAARSVLESEFDSGLPCSWDFVFADDADRDAARTMLRVQGKKRKKSAAFAMVPSDMDSSDTSYTPRVVGAEFVCQSLILGQLYDE</sequence>
<organism evidence="6 7">
    <name type="scientific">Penicillium cosmopolitanum</name>
    <dbReference type="NCBI Taxonomy" id="1131564"/>
    <lineage>
        <taxon>Eukaryota</taxon>
        <taxon>Fungi</taxon>
        <taxon>Dikarya</taxon>
        <taxon>Ascomycota</taxon>
        <taxon>Pezizomycotina</taxon>
        <taxon>Eurotiomycetes</taxon>
        <taxon>Eurotiomycetidae</taxon>
        <taxon>Eurotiales</taxon>
        <taxon>Aspergillaceae</taxon>
        <taxon>Penicillium</taxon>
    </lineage>
</organism>
<evidence type="ECO:0000256" key="3">
    <source>
        <dbReference type="ARBA" id="ARBA00023242"/>
    </source>
</evidence>
<gene>
    <name evidence="6" type="ORF">N7509_012133</name>
</gene>
<feature type="region of interest" description="Disordered" evidence="4">
    <location>
        <begin position="366"/>
        <end position="722"/>
    </location>
</feature>
<evidence type="ECO:0000256" key="4">
    <source>
        <dbReference type="SAM" id="MobiDB-lite"/>
    </source>
</evidence>
<reference evidence="6" key="2">
    <citation type="journal article" date="2023" name="IMA Fungus">
        <title>Comparative genomic study of the Penicillium genus elucidates a diverse pangenome and 15 lateral gene transfer events.</title>
        <authorList>
            <person name="Petersen C."/>
            <person name="Sorensen T."/>
            <person name="Nielsen M.R."/>
            <person name="Sondergaard T.E."/>
            <person name="Sorensen J.L."/>
            <person name="Fitzpatrick D.A."/>
            <person name="Frisvad J.C."/>
            <person name="Nielsen K.L."/>
        </authorList>
    </citation>
    <scope>NUCLEOTIDE SEQUENCE</scope>
    <source>
        <strain evidence="6">IBT 29677</strain>
    </source>
</reference>
<keyword evidence="2" id="KW-0227">DNA damage</keyword>
<feature type="compositionally biased region" description="Polar residues" evidence="4">
    <location>
        <begin position="580"/>
        <end position="598"/>
    </location>
</feature>
<name>A0A9W9VFL4_9EURO</name>
<dbReference type="PANTHER" id="PTHR15321">
    <property type="entry name" value="TUMOR SUPPRESSOR P53-BINDING PROTEIN 1"/>
    <property type="match status" value="1"/>
</dbReference>
<dbReference type="InterPro" id="IPR047252">
    <property type="entry name" value="TP53BP1-like"/>
</dbReference>
<dbReference type="InterPro" id="IPR013914">
    <property type="entry name" value="Rad9_Rad53-bd_dom_fun"/>
</dbReference>